<dbReference type="PIRSF" id="PIRSF036389">
    <property type="entry name" value="IOR_B"/>
    <property type="match status" value="1"/>
</dbReference>
<comment type="caution">
    <text evidence="3">The sequence shown here is derived from an EMBL/GenBank/DDBJ whole genome shotgun (WGS) entry which is preliminary data.</text>
</comment>
<dbReference type="InterPro" id="IPR000674">
    <property type="entry name" value="Ald_Oxase/Xan_DH_a/b"/>
</dbReference>
<dbReference type="InterPro" id="IPR052516">
    <property type="entry name" value="N-heterocyclic_Hydroxylase"/>
</dbReference>
<sequence length="739" mass="78948">MRNIFNGYAPKQNDNQKAVQGELGTSRRSFIKLLSTTSAGLTLGVHLPTFAAENKTDTDISSAEFSPNAFIRVGVDNTVTIIIKHLDMGQGVTTGLATIAADELDADWGKVSTEAAPSNAQEYNNLLFGPVQGTGGSTAIANSFMQMRYAGAKARAMLVSAASKVWEVPVSEVLVSQGVISHQASGKSATFGQMAELAALQSVPTDEQITLKSPDQFTLIGKTGTPRKDKGKSNGTALYTQDVQLEGMLTALVAHPPAFGAKVVSFDATEAKASSGVVDVVQIPNGVAVIAKDFWSAKIGRDKIQIKWDRSAFNKNTAEMKSEYVELAQTRGLPARSDGNAPDILSKAKNVVEATYYFPYLAHAPMEPMNCVVVADSEKAELWYGAQLQTVDQMSVAAVLGLKPQNVSINTLFAGGSFGRRANPQSDYVLEAAHIAKSQPGVPIKLVWTREDDMRAGYYRPMYVHKIRGSLDENGNIEAWEQRIVGQSIAAGSPFEGFMVKDGVDASSVEGASTLPYAIPNLSVQLHTVSQPVPVVWWRSVGHTHTAFSTETFFDELAHQAGKDPVAFRTALLKNHPRHLGVLKLAAEKSGWGTPLPKGRGRGVAVHESFNSFVAQVVEVTVENGQIQVDRVVCAVDCGVAINPDIIEAQMQGGIGFGLSPALLSEITLQDGAVVQSNFHDYQVLRGPQMPDIEVHIVPSAEAPTGVGEPGTPPIAPALANAVFAATGKRLYDLPMKLS</sequence>
<keyword evidence="4" id="KW-1185">Reference proteome</keyword>
<evidence type="ECO:0000259" key="2">
    <source>
        <dbReference type="SMART" id="SM01008"/>
    </source>
</evidence>
<dbReference type="InterPro" id="IPR008274">
    <property type="entry name" value="AldOxase/xan_DH_MoCoBD1"/>
</dbReference>
<dbReference type="Proteomes" id="UP001149400">
    <property type="component" value="Unassembled WGS sequence"/>
</dbReference>
<feature type="region of interest" description="Disordered" evidence="1">
    <location>
        <begin position="1"/>
        <end position="20"/>
    </location>
</feature>
<evidence type="ECO:0000313" key="3">
    <source>
        <dbReference type="EMBL" id="MDD1792145.1"/>
    </source>
</evidence>
<accession>A0ABT5QX19</accession>
<dbReference type="InterPro" id="IPR046867">
    <property type="entry name" value="AldOxase/xan_DH_MoCoBD2"/>
</dbReference>
<dbReference type="SMART" id="SM01008">
    <property type="entry name" value="Ald_Xan_dh_C"/>
    <property type="match status" value="1"/>
</dbReference>
<organism evidence="3 4">
    <name type="scientific">Enterovibrio gelatinilyticus</name>
    <dbReference type="NCBI Taxonomy" id="2899819"/>
    <lineage>
        <taxon>Bacteria</taxon>
        <taxon>Pseudomonadati</taxon>
        <taxon>Pseudomonadota</taxon>
        <taxon>Gammaproteobacteria</taxon>
        <taxon>Vibrionales</taxon>
        <taxon>Vibrionaceae</taxon>
        <taxon>Enterovibrio</taxon>
    </lineage>
</organism>
<dbReference type="Pfam" id="PF02738">
    <property type="entry name" value="MoCoBD_1"/>
    <property type="match status" value="1"/>
</dbReference>
<dbReference type="RefSeq" id="WP_274163067.1">
    <property type="nucleotide sequence ID" value="NZ_JAJUBC010000003.1"/>
</dbReference>
<dbReference type="PANTHER" id="PTHR47495">
    <property type="entry name" value="ALDEHYDE DEHYDROGENASE"/>
    <property type="match status" value="1"/>
</dbReference>
<dbReference type="EMBL" id="JAJUBC010000003">
    <property type="protein sequence ID" value="MDD1792145.1"/>
    <property type="molecule type" value="Genomic_DNA"/>
</dbReference>
<dbReference type="SUPFAM" id="SSF56003">
    <property type="entry name" value="Molybdenum cofactor-binding domain"/>
    <property type="match status" value="2"/>
</dbReference>
<dbReference type="PROSITE" id="PS51318">
    <property type="entry name" value="TAT"/>
    <property type="match status" value="1"/>
</dbReference>
<dbReference type="InterPro" id="IPR006311">
    <property type="entry name" value="TAT_signal"/>
</dbReference>
<dbReference type="PANTHER" id="PTHR47495:SF2">
    <property type="entry name" value="ALDEHYDE DEHYDROGENASE"/>
    <property type="match status" value="1"/>
</dbReference>
<dbReference type="Gene3D" id="3.30.365.10">
    <property type="entry name" value="Aldehyde oxidase/xanthine dehydrogenase, molybdopterin binding domain"/>
    <property type="match status" value="4"/>
</dbReference>
<dbReference type="InterPro" id="IPR037165">
    <property type="entry name" value="AldOxase/xan_DH_Mopterin-bd_sf"/>
</dbReference>
<proteinExistence type="predicted"/>
<evidence type="ECO:0000256" key="1">
    <source>
        <dbReference type="SAM" id="MobiDB-lite"/>
    </source>
</evidence>
<evidence type="ECO:0000313" key="4">
    <source>
        <dbReference type="Proteomes" id="UP001149400"/>
    </source>
</evidence>
<dbReference type="Gene3D" id="3.90.1170.50">
    <property type="entry name" value="Aldehyde oxidase/xanthine dehydrogenase, a/b hammerhead"/>
    <property type="match status" value="1"/>
</dbReference>
<name>A0ABT5QX19_9GAMM</name>
<dbReference type="Pfam" id="PF20256">
    <property type="entry name" value="MoCoBD_2"/>
    <property type="match status" value="2"/>
</dbReference>
<protein>
    <submittedName>
        <fullName evidence="3">Xanthine dehydrogenase family protein molybdopterin-binding subunit</fullName>
    </submittedName>
</protein>
<feature type="domain" description="Aldehyde oxidase/xanthine dehydrogenase a/b hammerhead" evidence="2">
    <location>
        <begin position="234"/>
        <end position="312"/>
    </location>
</feature>
<gene>
    <name evidence="3" type="ORF">LRP50_03295</name>
</gene>
<dbReference type="InterPro" id="IPR012368">
    <property type="entry name" value="OxRdtase_Mopterin-bd_su_IorB"/>
</dbReference>
<reference evidence="3" key="1">
    <citation type="submission" date="2021-12" db="EMBL/GenBank/DDBJ databases">
        <title>Enterovibrio ZSDZ35 sp. nov. and Enterovibrio ZSDZ42 sp. nov., isolated from coastal seawater in Qingdao.</title>
        <authorList>
            <person name="Zhang P."/>
        </authorList>
    </citation>
    <scope>NUCLEOTIDE SEQUENCE</scope>
    <source>
        <strain evidence="3">ZSDZ42</strain>
    </source>
</reference>